<accession>A0A1G5M6K0</accession>
<proteinExistence type="predicted"/>
<feature type="region of interest" description="Disordered" evidence="1">
    <location>
        <begin position="81"/>
        <end position="107"/>
    </location>
</feature>
<name>A0A1G5M6K0_AFIMA</name>
<dbReference type="AlphaFoldDB" id="A0A1G5M6K0"/>
<feature type="region of interest" description="Disordered" evidence="1">
    <location>
        <begin position="157"/>
        <end position="190"/>
    </location>
</feature>
<evidence type="ECO:0000313" key="3">
    <source>
        <dbReference type="Proteomes" id="UP000199347"/>
    </source>
</evidence>
<keyword evidence="3" id="KW-1185">Reference proteome</keyword>
<sequence length="190" mass="19553">MGGRTPDRWCPCLEIGRGARKPDVAAAEKPDAAAGEKAGFQALVTGDFGVQAAAGRARMAESRPIRPCSGLPRVLSCMNFRTDRPDTDDPQAKAARPKGGGEAASVRMSKVRAGKVRAGRVHATGGRAGRVRATGVRAGKIRATRVRAAATLVARTRAARACPGGGPEGRKPAAHETAHNASGGGADDVW</sequence>
<evidence type="ECO:0000256" key="1">
    <source>
        <dbReference type="SAM" id="MobiDB-lite"/>
    </source>
</evidence>
<protein>
    <submittedName>
        <fullName evidence="2">Uncharacterized protein</fullName>
    </submittedName>
</protein>
<dbReference type="Proteomes" id="UP000199347">
    <property type="component" value="Unassembled WGS sequence"/>
</dbReference>
<organism evidence="2 3">
    <name type="scientific">Afifella marina DSM 2698</name>
    <dbReference type="NCBI Taxonomy" id="1120955"/>
    <lineage>
        <taxon>Bacteria</taxon>
        <taxon>Pseudomonadati</taxon>
        <taxon>Pseudomonadota</taxon>
        <taxon>Alphaproteobacteria</taxon>
        <taxon>Hyphomicrobiales</taxon>
        <taxon>Afifellaceae</taxon>
        <taxon>Afifella</taxon>
    </lineage>
</organism>
<evidence type="ECO:0000313" key="2">
    <source>
        <dbReference type="EMBL" id="SCZ20070.1"/>
    </source>
</evidence>
<dbReference type="STRING" id="1120955.SAMN03080610_00095"/>
<dbReference type="EMBL" id="FMVW01000001">
    <property type="protein sequence ID" value="SCZ20070.1"/>
    <property type="molecule type" value="Genomic_DNA"/>
</dbReference>
<feature type="compositionally biased region" description="Basic and acidic residues" evidence="1">
    <location>
        <begin position="168"/>
        <end position="178"/>
    </location>
</feature>
<reference evidence="2 3" key="1">
    <citation type="submission" date="2016-10" db="EMBL/GenBank/DDBJ databases">
        <authorList>
            <person name="de Groot N.N."/>
        </authorList>
    </citation>
    <scope>NUCLEOTIDE SEQUENCE [LARGE SCALE GENOMIC DNA]</scope>
    <source>
        <strain evidence="2 3">DSM 2698</strain>
    </source>
</reference>
<feature type="compositionally biased region" description="Basic and acidic residues" evidence="1">
    <location>
        <begin position="81"/>
        <end position="91"/>
    </location>
</feature>
<gene>
    <name evidence="2" type="ORF">SAMN03080610_00095</name>
</gene>